<dbReference type="AlphaFoldDB" id="A0A2T7UGV8"/>
<evidence type="ECO:0000313" key="3">
    <source>
        <dbReference type="Proteomes" id="UP000037507"/>
    </source>
</evidence>
<dbReference type="Gene3D" id="3.90.226.10">
    <property type="entry name" value="2-enoyl-CoA Hydratase, Chain A, domain 1"/>
    <property type="match status" value="1"/>
</dbReference>
<dbReference type="STRING" id="1293045.H663_02995"/>
<keyword evidence="3" id="KW-1185">Reference proteome</keyword>
<gene>
    <name evidence="2" type="ORF">H663_004750</name>
</gene>
<dbReference type="InterPro" id="IPR001753">
    <property type="entry name" value="Enoyl-CoA_hydra/iso"/>
</dbReference>
<comment type="caution">
    <text evidence="2">The sequence shown here is derived from an EMBL/GenBank/DDBJ whole genome shotgun (WGS) entry which is preliminary data.</text>
</comment>
<organism evidence="2 3">
    <name type="scientific">Limnohabitans planktonicus II-D5</name>
    <dbReference type="NCBI Taxonomy" id="1293045"/>
    <lineage>
        <taxon>Bacteria</taxon>
        <taxon>Pseudomonadati</taxon>
        <taxon>Pseudomonadota</taxon>
        <taxon>Betaproteobacteria</taxon>
        <taxon>Burkholderiales</taxon>
        <taxon>Comamonadaceae</taxon>
        <taxon>Limnohabitans</taxon>
    </lineage>
</organism>
<dbReference type="NCBIfam" id="NF004857">
    <property type="entry name" value="PRK06210.1"/>
    <property type="match status" value="1"/>
</dbReference>
<dbReference type="OrthoDB" id="8524220at2"/>
<dbReference type="EMBL" id="LFYT02000004">
    <property type="protein sequence ID" value="PVE43929.1"/>
    <property type="molecule type" value="Genomic_DNA"/>
</dbReference>
<dbReference type="PANTHER" id="PTHR43684">
    <property type="match status" value="1"/>
</dbReference>
<name>A0A2T7UGV8_9BURK</name>
<dbReference type="CDD" id="cd06558">
    <property type="entry name" value="crotonase-like"/>
    <property type="match status" value="1"/>
</dbReference>
<sequence length="270" mass="29595">MSFQDILYSVEHRIATITLNRPDKLNAWTAVMEREVREAMDAAAADEGVRAIVLTGAGRGFCAGADMDLLKGLDPSDITATTWTRAFDVNQRLDYQTRYGFYPAIPKPVIGMLNGATAGIGLVHALYCDIRFAADNAVFTTAFSRRGLIAEHGLSWMLPRIVGHANAMDLLLSARKVLAPEAQAMGLVNKVFAPDALAAATYAYARDLVDNVSPRSMAVIKRQQYDAPFQTLAENTRQANAEMARSFASDDFREGVAHFMEKRAPQFTGK</sequence>
<dbReference type="SUPFAM" id="SSF52096">
    <property type="entry name" value="ClpP/crotonase"/>
    <property type="match status" value="1"/>
</dbReference>
<dbReference type="RefSeq" id="WP_053171431.1">
    <property type="nucleotide sequence ID" value="NZ_LFYT02000004.1"/>
</dbReference>
<dbReference type="Pfam" id="PF00378">
    <property type="entry name" value="ECH_1"/>
    <property type="match status" value="1"/>
</dbReference>
<dbReference type="InterPro" id="IPR029045">
    <property type="entry name" value="ClpP/crotonase-like_dom_sf"/>
</dbReference>
<dbReference type="GO" id="GO:0003824">
    <property type="term" value="F:catalytic activity"/>
    <property type="evidence" value="ECO:0007669"/>
    <property type="project" value="UniProtKB-ARBA"/>
</dbReference>
<evidence type="ECO:0000313" key="2">
    <source>
        <dbReference type="EMBL" id="PVE43929.1"/>
    </source>
</evidence>
<reference evidence="2" key="1">
    <citation type="submission" date="2017-04" db="EMBL/GenBank/DDBJ databases">
        <title>Unexpected and diverse lifestyles within the genus Limnohabitans.</title>
        <authorList>
            <person name="Kasalicky V."/>
            <person name="Mehrshad M."/>
            <person name="Andrei S.-A."/>
            <person name="Salcher M."/>
            <person name="Kratochvilova H."/>
            <person name="Simek K."/>
            <person name="Ghai R."/>
        </authorList>
    </citation>
    <scope>NUCLEOTIDE SEQUENCE [LARGE SCALE GENOMIC DNA]</scope>
    <source>
        <strain evidence="2">II-D5</strain>
    </source>
</reference>
<comment type="similarity">
    <text evidence="1">Belongs to the enoyl-CoA hydratase/isomerase family.</text>
</comment>
<proteinExistence type="inferred from homology"/>
<accession>A0A2T7UGV8</accession>
<dbReference type="Proteomes" id="UP000037507">
    <property type="component" value="Unassembled WGS sequence"/>
</dbReference>
<dbReference type="PANTHER" id="PTHR43684:SF4">
    <property type="entry name" value="ENOYL-COA HYDRATASE_ISOMERASE FAMILY PROTEIN (AFU_ORTHOLOGUE AFUA_1G01890)"/>
    <property type="match status" value="1"/>
</dbReference>
<evidence type="ECO:0000256" key="1">
    <source>
        <dbReference type="ARBA" id="ARBA00005254"/>
    </source>
</evidence>
<dbReference type="InterPro" id="IPR051053">
    <property type="entry name" value="ECH/Chromodomain_protein"/>
</dbReference>
<protein>
    <submittedName>
        <fullName evidence="2">Enoyl-CoA hydratase</fullName>
    </submittedName>
</protein>